<dbReference type="PANTHER" id="PTHR43357:SF3">
    <property type="entry name" value="FE(3+)-TRANSPORT SYSTEM PERMEASE PROTEIN FBPB 2"/>
    <property type="match status" value="1"/>
</dbReference>
<keyword evidence="3" id="KW-1003">Cell membrane</keyword>
<feature type="transmembrane region" description="Helical" evidence="8">
    <location>
        <begin position="499"/>
        <end position="521"/>
    </location>
</feature>
<feature type="compositionally biased region" description="Low complexity" evidence="9">
    <location>
        <begin position="13"/>
        <end position="27"/>
    </location>
</feature>
<accession>A0A6N4VDT1</accession>
<feature type="transmembrane region" description="Helical" evidence="8">
    <location>
        <begin position="137"/>
        <end position="157"/>
    </location>
</feature>
<evidence type="ECO:0000256" key="5">
    <source>
        <dbReference type="ARBA" id="ARBA00022692"/>
    </source>
</evidence>
<evidence type="ECO:0000256" key="1">
    <source>
        <dbReference type="ARBA" id="ARBA00004429"/>
    </source>
</evidence>
<dbReference type="Proteomes" id="UP000466785">
    <property type="component" value="Chromosome"/>
</dbReference>
<feature type="transmembrane region" description="Helical" evidence="8">
    <location>
        <begin position="334"/>
        <end position="356"/>
    </location>
</feature>
<feature type="transmembrane region" description="Helical" evidence="8">
    <location>
        <begin position="74"/>
        <end position="99"/>
    </location>
</feature>
<dbReference type="InterPro" id="IPR000515">
    <property type="entry name" value="MetI-like"/>
</dbReference>
<dbReference type="EMBL" id="AP022570">
    <property type="protein sequence ID" value="BBX52238.1"/>
    <property type="molecule type" value="Genomic_DNA"/>
</dbReference>
<evidence type="ECO:0000256" key="3">
    <source>
        <dbReference type="ARBA" id="ARBA00022475"/>
    </source>
</evidence>
<feature type="transmembrane region" description="Helical" evidence="8">
    <location>
        <begin position="31"/>
        <end position="54"/>
    </location>
</feature>
<proteinExistence type="inferred from homology"/>
<feature type="domain" description="ABC transmembrane type-1" evidence="10">
    <location>
        <begin position="75"/>
        <end position="260"/>
    </location>
</feature>
<keyword evidence="12" id="KW-1185">Reference proteome</keyword>
<comment type="similarity">
    <text evidence="8">Belongs to the binding-protein-dependent transport system permease family.</text>
</comment>
<keyword evidence="7 8" id="KW-0472">Membrane</keyword>
<evidence type="ECO:0000313" key="12">
    <source>
        <dbReference type="Proteomes" id="UP000466785"/>
    </source>
</evidence>
<evidence type="ECO:0000256" key="9">
    <source>
        <dbReference type="SAM" id="MobiDB-lite"/>
    </source>
</evidence>
<feature type="region of interest" description="Disordered" evidence="9">
    <location>
        <begin position="1"/>
        <end position="27"/>
    </location>
</feature>
<dbReference type="InterPro" id="IPR035906">
    <property type="entry name" value="MetI-like_sf"/>
</dbReference>
<sequence>MVAPATSHDLESAAQRPPAGARPGAGRPGPLISTTVAVLVAATFIPLGYVAWAFATTGWDQAYALIVRPRVGELLVNTVSLVVLTVPLCIVVGVGAAWLVERTDVPGRALWRPLFVTPLAVPAFVNSYAWLGIVPSLHGLGAGVLVTTLSYFPFIYLPAAATLRRLDPTIEESARALGSNSVGVFVRVVVPQLRLAILGGALLIGLHLLAEYGAFVMLRFETFTTAIFQQFQATFDGPAGSMLAGVLVLCCLVLLVAEAGARGNARLARVGGGAARTLVPLRLRRNRIPALVALVALALLALGVPLWTLARWLWIGGVEVWTLGSIGQSLTQTIGLAAVAAVVTTVLAFPVAWVAVRCEGFLARTVEGANYVTSSLPGIVTALALVTVTIRVAPPLYQTVVVVVCAYVLMFLPRALVSVRAGLAQVPVGLEEASRSLGVAPWATFLRVTLRLTAPAAAAGASLVFVAVATELTATLLLAPTGTRTLAMGFWSLSSELNYAGAAPYALVMVLLAMPVTMVLFRQSTKAASI</sequence>
<keyword evidence="6 8" id="KW-1133">Transmembrane helix</keyword>
<evidence type="ECO:0000259" key="10">
    <source>
        <dbReference type="PROSITE" id="PS50928"/>
    </source>
</evidence>
<feature type="transmembrane region" description="Helical" evidence="8">
    <location>
        <begin position="111"/>
        <end position="131"/>
    </location>
</feature>
<feature type="domain" description="ABC transmembrane type-1" evidence="10">
    <location>
        <begin position="330"/>
        <end position="520"/>
    </location>
</feature>
<comment type="subcellular location">
    <subcellularLocation>
        <location evidence="1">Cell inner membrane</location>
        <topology evidence="1">Multi-pass membrane protein</topology>
    </subcellularLocation>
    <subcellularLocation>
        <location evidence="8">Cell membrane</location>
        <topology evidence="8">Multi-pass membrane protein</topology>
    </subcellularLocation>
</comment>
<dbReference type="PROSITE" id="PS50928">
    <property type="entry name" value="ABC_TM1"/>
    <property type="match status" value="2"/>
</dbReference>
<dbReference type="PANTHER" id="PTHR43357">
    <property type="entry name" value="INNER MEMBRANE ABC TRANSPORTER PERMEASE PROTEIN YDCV"/>
    <property type="match status" value="1"/>
</dbReference>
<evidence type="ECO:0000313" key="11">
    <source>
        <dbReference type="EMBL" id="BBX52238.1"/>
    </source>
</evidence>
<reference evidence="11 12" key="1">
    <citation type="journal article" date="2019" name="Emerg. Microbes Infect.">
        <title>Comprehensive subspecies identification of 175 nontuberculous mycobacteria species based on 7547 genomic profiles.</title>
        <authorList>
            <person name="Matsumoto Y."/>
            <person name="Kinjo T."/>
            <person name="Motooka D."/>
            <person name="Nabeya D."/>
            <person name="Jung N."/>
            <person name="Uechi K."/>
            <person name="Horii T."/>
            <person name="Iida T."/>
            <person name="Fujita J."/>
            <person name="Nakamura S."/>
        </authorList>
    </citation>
    <scope>NUCLEOTIDE SEQUENCE [LARGE SCALE GENOMIC DNA]</scope>
    <source>
        <strain evidence="11 12">JCM 12603</strain>
    </source>
</reference>
<dbReference type="Pfam" id="PF00528">
    <property type="entry name" value="BPD_transp_1"/>
    <property type="match status" value="2"/>
</dbReference>
<organism evidence="11 12">
    <name type="scientific">Mycolicibacterium poriferae</name>
    <dbReference type="NCBI Taxonomy" id="39694"/>
    <lineage>
        <taxon>Bacteria</taxon>
        <taxon>Bacillati</taxon>
        <taxon>Actinomycetota</taxon>
        <taxon>Actinomycetes</taxon>
        <taxon>Mycobacteriales</taxon>
        <taxon>Mycobacteriaceae</taxon>
        <taxon>Mycolicibacterium</taxon>
    </lineage>
</organism>
<dbReference type="CDD" id="cd06261">
    <property type="entry name" value="TM_PBP2"/>
    <property type="match status" value="2"/>
</dbReference>
<dbReference type="RefSeq" id="WP_163675492.1">
    <property type="nucleotide sequence ID" value="NZ_AP022570.1"/>
</dbReference>
<dbReference type="SUPFAM" id="SSF161098">
    <property type="entry name" value="MetI-like"/>
    <property type="match status" value="2"/>
</dbReference>
<dbReference type="GO" id="GO:0055085">
    <property type="term" value="P:transmembrane transport"/>
    <property type="evidence" value="ECO:0007669"/>
    <property type="project" value="InterPro"/>
</dbReference>
<feature type="transmembrane region" description="Helical" evidence="8">
    <location>
        <begin position="238"/>
        <end position="257"/>
    </location>
</feature>
<dbReference type="KEGG" id="mpof:MPOR_32640"/>
<evidence type="ECO:0000256" key="2">
    <source>
        <dbReference type="ARBA" id="ARBA00022448"/>
    </source>
</evidence>
<dbReference type="GO" id="GO:0005886">
    <property type="term" value="C:plasma membrane"/>
    <property type="evidence" value="ECO:0007669"/>
    <property type="project" value="UniProtKB-SubCell"/>
</dbReference>
<feature type="transmembrane region" description="Helical" evidence="8">
    <location>
        <begin position="368"/>
        <end position="390"/>
    </location>
</feature>
<keyword evidence="5 8" id="KW-0812">Transmembrane</keyword>
<feature type="transmembrane region" description="Helical" evidence="8">
    <location>
        <begin position="456"/>
        <end position="479"/>
    </location>
</feature>
<dbReference type="Gene3D" id="1.10.3720.10">
    <property type="entry name" value="MetI-like"/>
    <property type="match status" value="2"/>
</dbReference>
<dbReference type="AlphaFoldDB" id="A0A6N4VDT1"/>
<evidence type="ECO:0000256" key="8">
    <source>
        <dbReference type="RuleBase" id="RU363032"/>
    </source>
</evidence>
<name>A0A6N4VDT1_9MYCO</name>
<keyword evidence="4" id="KW-0997">Cell inner membrane</keyword>
<feature type="transmembrane region" description="Helical" evidence="8">
    <location>
        <begin position="291"/>
        <end position="314"/>
    </location>
</feature>
<feature type="transmembrane region" description="Helical" evidence="8">
    <location>
        <begin position="396"/>
        <end position="417"/>
    </location>
</feature>
<feature type="transmembrane region" description="Helical" evidence="8">
    <location>
        <begin position="195"/>
        <end position="218"/>
    </location>
</feature>
<evidence type="ECO:0000256" key="6">
    <source>
        <dbReference type="ARBA" id="ARBA00022989"/>
    </source>
</evidence>
<keyword evidence="2 8" id="KW-0813">Transport</keyword>
<evidence type="ECO:0000256" key="4">
    <source>
        <dbReference type="ARBA" id="ARBA00022519"/>
    </source>
</evidence>
<protein>
    <submittedName>
        <fullName evidence="11">Iron ABC transporter permease</fullName>
    </submittedName>
</protein>
<evidence type="ECO:0000256" key="7">
    <source>
        <dbReference type="ARBA" id="ARBA00023136"/>
    </source>
</evidence>
<gene>
    <name evidence="11" type="primary">sfuB</name>
    <name evidence="11" type="ORF">MPOR_32640</name>
</gene>